<dbReference type="PROSITE" id="PS00122">
    <property type="entry name" value="CARBOXYLESTERASE_B_1"/>
    <property type="match status" value="1"/>
</dbReference>
<dbReference type="EC" id="3.1.1.-" evidence="3"/>
<comment type="similarity">
    <text evidence="1 3">Belongs to the type-B carboxylesterase/lipase family.</text>
</comment>
<sequence length="546" mass="58363">MIAAGANCLARAESEPVLDTISGCSRRRFLACATVGAAGLLAAGNARASRTLVEPERVTLAGDGGVLVHAPCGDVRGRLANGVARYLGIPYGHVPGRFLPPVPPPRWSKAFEADRFGPMAVQRVGHTQDVASEQCLSLDIFVPPDAVGAPVMVWIHGGSNVSGAASEPIYDGARFARSGVICVTLDYRMGVLGFLELGDQLGSRYAGSGNNAIRDQMLALRWIRRNIAAFGGDPGRVTLAGESAGAKDVAALVAAPAARGLFSRVILESGGGRTVLSMTAAREITLEYLRLLSLPPLKTAALLHLDLDRLIEAQHELMLDPPHNFPLRPIVDGVLLPAMPEDAIRGGCMKSWPLLLGTNRDESRLFLGPGAATQPLQARNLGNLQPDSFERILQHYDASITVPDPAELRWRALTAEEYWIPSVRVAEAQCHAGGTVWMYRFDRAAQDGVFAGRAAHASELAYVWDNPGDTNLEPLDAGFDAGLAERMHAAWVAFIAGGAPAAPGLPEWPRYEVPQRATMILDVDSRVQDDPNALERRLWAGVLGAT</sequence>
<evidence type="ECO:0000256" key="1">
    <source>
        <dbReference type="ARBA" id="ARBA00005964"/>
    </source>
</evidence>
<comment type="caution">
    <text evidence="5">The sequence shown here is derived from an EMBL/GenBank/DDBJ whole genome shotgun (WGS) entry which is preliminary data.</text>
</comment>
<evidence type="ECO:0000313" key="6">
    <source>
        <dbReference type="Proteomes" id="UP000305654"/>
    </source>
</evidence>
<dbReference type="InterPro" id="IPR050309">
    <property type="entry name" value="Type-B_Carboxylest/Lipase"/>
</dbReference>
<evidence type="ECO:0000256" key="3">
    <source>
        <dbReference type="RuleBase" id="RU361235"/>
    </source>
</evidence>
<organism evidence="5 6">
    <name type="scientific">Lichenicoccus roseus</name>
    <dbReference type="NCBI Taxonomy" id="2683649"/>
    <lineage>
        <taxon>Bacteria</taxon>
        <taxon>Pseudomonadati</taxon>
        <taxon>Pseudomonadota</taxon>
        <taxon>Alphaproteobacteria</taxon>
        <taxon>Acetobacterales</taxon>
        <taxon>Acetobacteraceae</taxon>
        <taxon>Lichenicoccus</taxon>
    </lineage>
</organism>
<dbReference type="EMBL" id="VCDI01000006">
    <property type="protein sequence ID" value="TLU71494.1"/>
    <property type="molecule type" value="Genomic_DNA"/>
</dbReference>
<proteinExistence type="inferred from homology"/>
<evidence type="ECO:0000313" key="5">
    <source>
        <dbReference type="EMBL" id="TLU71494.1"/>
    </source>
</evidence>
<dbReference type="OrthoDB" id="9775851at2"/>
<evidence type="ECO:0000259" key="4">
    <source>
        <dbReference type="Pfam" id="PF00135"/>
    </source>
</evidence>
<dbReference type="GO" id="GO:0016787">
    <property type="term" value="F:hydrolase activity"/>
    <property type="evidence" value="ECO:0007669"/>
    <property type="project" value="UniProtKB-KW"/>
</dbReference>
<protein>
    <recommendedName>
        <fullName evidence="3">Carboxylic ester hydrolase</fullName>
        <ecNumber evidence="3">3.1.1.-</ecNumber>
    </recommendedName>
</protein>
<dbReference type="PANTHER" id="PTHR11559">
    <property type="entry name" value="CARBOXYLESTERASE"/>
    <property type="match status" value="1"/>
</dbReference>
<gene>
    <name evidence="5" type="ORF">FE263_16510</name>
</gene>
<name>A0A5R9J1I3_9PROT</name>
<dbReference type="Pfam" id="PF00135">
    <property type="entry name" value="COesterase"/>
    <property type="match status" value="1"/>
</dbReference>
<evidence type="ECO:0000256" key="2">
    <source>
        <dbReference type="ARBA" id="ARBA00022801"/>
    </source>
</evidence>
<dbReference type="InterPro" id="IPR006311">
    <property type="entry name" value="TAT_signal"/>
</dbReference>
<dbReference type="InterPro" id="IPR019826">
    <property type="entry name" value="Carboxylesterase_B_AS"/>
</dbReference>
<dbReference type="InterPro" id="IPR002018">
    <property type="entry name" value="CarbesteraseB"/>
</dbReference>
<dbReference type="Proteomes" id="UP000305654">
    <property type="component" value="Unassembled WGS sequence"/>
</dbReference>
<dbReference type="InterPro" id="IPR029058">
    <property type="entry name" value="AB_hydrolase_fold"/>
</dbReference>
<dbReference type="SUPFAM" id="SSF53474">
    <property type="entry name" value="alpha/beta-Hydrolases"/>
    <property type="match status" value="1"/>
</dbReference>
<feature type="domain" description="Carboxylesterase type B" evidence="4">
    <location>
        <begin position="67"/>
        <end position="532"/>
    </location>
</feature>
<dbReference type="Gene3D" id="3.40.50.1820">
    <property type="entry name" value="alpha/beta hydrolase"/>
    <property type="match status" value="1"/>
</dbReference>
<keyword evidence="2 3" id="KW-0378">Hydrolase</keyword>
<keyword evidence="6" id="KW-1185">Reference proteome</keyword>
<accession>A0A5R9J1I3</accession>
<dbReference type="AlphaFoldDB" id="A0A5R9J1I3"/>
<dbReference type="PROSITE" id="PS51318">
    <property type="entry name" value="TAT"/>
    <property type="match status" value="1"/>
</dbReference>
<reference evidence="5 6" key="1">
    <citation type="submission" date="2019-05" db="EMBL/GenBank/DDBJ databases">
        <authorList>
            <person name="Pankratov T."/>
            <person name="Grouzdev D."/>
        </authorList>
    </citation>
    <scope>NUCLEOTIDE SEQUENCE [LARGE SCALE GENOMIC DNA]</scope>
    <source>
        <strain evidence="5 6">KEBCLARHB70R</strain>
    </source>
</reference>